<reference evidence="1 2" key="1">
    <citation type="submission" date="2015-11" db="EMBL/GenBank/DDBJ databases">
        <title>Whole-Genome Sequence of Candidatus Oderbacter manganicum from the National Park Lower Oder Valley, Germany.</title>
        <authorList>
            <person name="Braun B."/>
            <person name="Liere K."/>
            <person name="Szewzyk U."/>
        </authorList>
    </citation>
    <scope>NUCLEOTIDE SEQUENCE [LARGE SCALE GENOMIC DNA]</scope>
    <source>
        <strain evidence="1 2">OTSz_A_272</strain>
    </source>
</reference>
<dbReference type="STRING" id="1759059.ATE48_15185"/>
<organism evidence="1 2">
    <name type="scientific">Candidatus Viadribacter manganicus</name>
    <dbReference type="NCBI Taxonomy" id="1759059"/>
    <lineage>
        <taxon>Bacteria</taxon>
        <taxon>Pseudomonadati</taxon>
        <taxon>Pseudomonadota</taxon>
        <taxon>Alphaproteobacteria</taxon>
        <taxon>Hyphomonadales</taxon>
        <taxon>Hyphomonadaceae</taxon>
        <taxon>Candidatus Viadribacter</taxon>
    </lineage>
</organism>
<evidence type="ECO:0000313" key="1">
    <source>
        <dbReference type="EMBL" id="ANP47162.1"/>
    </source>
</evidence>
<accession>A0A1B1AKR3</accession>
<dbReference type="InParanoid" id="A0A1B1AKR3"/>
<gene>
    <name evidence="1" type="ORF">ATE48_15185</name>
</gene>
<dbReference type="EMBL" id="CP013244">
    <property type="protein sequence ID" value="ANP47162.1"/>
    <property type="molecule type" value="Genomic_DNA"/>
</dbReference>
<name>A0A1B1AKR3_9PROT</name>
<protein>
    <submittedName>
        <fullName evidence="1">Peroxiredoxin</fullName>
    </submittedName>
</protein>
<keyword evidence="2" id="KW-1185">Reference proteome</keyword>
<dbReference type="InterPro" id="IPR003718">
    <property type="entry name" value="OsmC/Ohr_fam"/>
</dbReference>
<dbReference type="Proteomes" id="UP000092498">
    <property type="component" value="Chromosome"/>
</dbReference>
<evidence type="ECO:0000313" key="2">
    <source>
        <dbReference type="Proteomes" id="UP000092498"/>
    </source>
</evidence>
<dbReference type="PANTHER" id="PTHR42830">
    <property type="entry name" value="OSMOTICALLY INDUCIBLE FAMILY PROTEIN"/>
    <property type="match status" value="1"/>
</dbReference>
<dbReference type="InterPro" id="IPR015946">
    <property type="entry name" value="KH_dom-like_a/b"/>
</dbReference>
<dbReference type="Gene3D" id="3.30.300.20">
    <property type="match status" value="1"/>
</dbReference>
<dbReference type="InterPro" id="IPR052707">
    <property type="entry name" value="OsmC_Ohr_Peroxiredoxin"/>
</dbReference>
<dbReference type="KEGG" id="cbot:ATE48_15185"/>
<dbReference type="Pfam" id="PF02566">
    <property type="entry name" value="OsmC"/>
    <property type="match status" value="1"/>
</dbReference>
<dbReference type="PANTHER" id="PTHR42830:SF2">
    <property type="entry name" value="OSMC_OHR FAMILY PROTEIN"/>
    <property type="match status" value="1"/>
</dbReference>
<dbReference type="RefSeq" id="WP_066772935.1">
    <property type="nucleotide sequence ID" value="NZ_CP013244.1"/>
</dbReference>
<sequence>MATYTATVVWARGDQPFTDGQYSRAHEISFDGGTVVPGSSSPHVVKLPLSREDAVDPEEMLVASLSTCHMLFVLDFARRAGFVVDSYIDQAEGVMGKDDRGKIAVTQVKLNPIIEWSGDKQPTPEEVRELHHKSHEACFIANSFRGDVAIAEGEAH</sequence>
<proteinExistence type="predicted"/>
<dbReference type="OrthoDB" id="9795405at2"/>
<dbReference type="InterPro" id="IPR036102">
    <property type="entry name" value="OsmC/Ohrsf"/>
</dbReference>
<dbReference type="SUPFAM" id="SSF82784">
    <property type="entry name" value="OsmC-like"/>
    <property type="match status" value="1"/>
</dbReference>
<dbReference type="AlphaFoldDB" id="A0A1B1AKR3"/>